<accession>A0A383B730</accession>
<evidence type="ECO:0000313" key="2">
    <source>
        <dbReference type="EMBL" id="SVE15671.1"/>
    </source>
</evidence>
<dbReference type="EMBL" id="UINC01197935">
    <property type="protein sequence ID" value="SVE15671.1"/>
    <property type="molecule type" value="Genomic_DNA"/>
</dbReference>
<proteinExistence type="predicted"/>
<name>A0A383B730_9ZZZZ</name>
<gene>
    <name evidence="2" type="ORF">METZ01_LOCUS468525</name>
</gene>
<protein>
    <submittedName>
        <fullName evidence="2">Uncharacterized protein</fullName>
    </submittedName>
</protein>
<feature type="non-terminal residue" evidence="2">
    <location>
        <position position="1"/>
    </location>
</feature>
<dbReference type="AlphaFoldDB" id="A0A383B730"/>
<keyword evidence="1" id="KW-0175">Coiled coil</keyword>
<feature type="coiled-coil region" evidence="1">
    <location>
        <begin position="39"/>
        <end position="73"/>
    </location>
</feature>
<evidence type="ECO:0000256" key="1">
    <source>
        <dbReference type="SAM" id="Coils"/>
    </source>
</evidence>
<sequence>LKKLRQWHIKKFYKMLKIIRRNEMRLSKLSSQEMIVEAIEKASKQILNQTALIKELTKRVEELEERAGEKDEEISFIHRILEAT</sequence>
<reference evidence="2" key="1">
    <citation type="submission" date="2018-05" db="EMBL/GenBank/DDBJ databases">
        <authorList>
            <person name="Lanie J.A."/>
            <person name="Ng W.-L."/>
            <person name="Kazmierczak K.M."/>
            <person name="Andrzejewski T.M."/>
            <person name="Davidsen T.M."/>
            <person name="Wayne K.J."/>
            <person name="Tettelin H."/>
            <person name="Glass J.I."/>
            <person name="Rusch D."/>
            <person name="Podicherti R."/>
            <person name="Tsui H.-C.T."/>
            <person name="Winkler M.E."/>
        </authorList>
    </citation>
    <scope>NUCLEOTIDE SEQUENCE</scope>
</reference>
<organism evidence="2">
    <name type="scientific">marine metagenome</name>
    <dbReference type="NCBI Taxonomy" id="408172"/>
    <lineage>
        <taxon>unclassified sequences</taxon>
        <taxon>metagenomes</taxon>
        <taxon>ecological metagenomes</taxon>
    </lineage>
</organism>